<dbReference type="PANTHER" id="PTHR48098:SF6">
    <property type="entry name" value="FERRI-BACILLIBACTIN ESTERASE BESA"/>
    <property type="match status" value="1"/>
</dbReference>
<dbReference type="STRING" id="1313296.SAMN05661091_3481"/>
<organism evidence="1 2">
    <name type="scientific">Paenibacillus uliginis N3/975</name>
    <dbReference type="NCBI Taxonomy" id="1313296"/>
    <lineage>
        <taxon>Bacteria</taxon>
        <taxon>Bacillati</taxon>
        <taxon>Bacillota</taxon>
        <taxon>Bacilli</taxon>
        <taxon>Bacillales</taxon>
        <taxon>Paenibacillaceae</taxon>
        <taxon>Paenibacillus</taxon>
    </lineage>
</organism>
<dbReference type="PANTHER" id="PTHR48098">
    <property type="entry name" value="ENTEROCHELIN ESTERASE-RELATED"/>
    <property type="match status" value="1"/>
</dbReference>
<dbReference type="Pfam" id="PF00756">
    <property type="entry name" value="Esterase"/>
    <property type="match status" value="1"/>
</dbReference>
<dbReference type="EMBL" id="LT840184">
    <property type="protein sequence ID" value="SMF86726.1"/>
    <property type="molecule type" value="Genomic_DNA"/>
</dbReference>
<keyword evidence="2" id="KW-1185">Reference proteome</keyword>
<keyword evidence="1" id="KW-0378">Hydrolase</keyword>
<dbReference type="GO" id="GO:0016787">
    <property type="term" value="F:hydrolase activity"/>
    <property type="evidence" value="ECO:0007669"/>
    <property type="project" value="UniProtKB-KW"/>
</dbReference>
<sequence>MKMTYKSSILRVESFYSTHLDNERDIFVYLPPSYAYDKTKRYPVLYMHDGQNIFHPAFNGYSWHVDQTVDRLIHEHKMEEIIVVGIPNMGLERANEYTHDLEGVLYPLDKVSIHPKGHLYEKFIIEEVKSYVDSVFRTKSDPEHTALMGSSRGGQVTYHIGFRNPDIFGKLAIVSPYFYCVDPIPFEEIRLYHTFISKQPLSQIWIDLGSTEGTLVMEKHTRAVTEELVDLGYEADTQLIYFNDPGAAHVEKDWASRLSSPLIHFFGRKGEARSLTLIGCEEVGIVGPTSRLNAILEFGDDFKMSLLRAAYHVQDQEIAEVLANGTIVPKKTGVTSVTVKYKDLEATTEIRVVDEKKECVTLDMVVHVPPNTPVDMKLYAWFPLIHDPSKGTYYNQLQVPLHAEFIYQISRQDGIVEVDSSGEPVQHKYTALEDTTIEINFEHWMRNEA</sequence>
<dbReference type="InterPro" id="IPR000801">
    <property type="entry name" value="Esterase-like"/>
</dbReference>
<dbReference type="SUPFAM" id="SSF53474">
    <property type="entry name" value="alpha/beta-Hydrolases"/>
    <property type="match status" value="1"/>
</dbReference>
<gene>
    <name evidence="1" type="ORF">SAMN05661091_3481</name>
</gene>
<name>A0A1X7HHF7_9BACL</name>
<dbReference type="Gene3D" id="2.60.40.1080">
    <property type="match status" value="1"/>
</dbReference>
<proteinExistence type="predicted"/>
<evidence type="ECO:0000313" key="1">
    <source>
        <dbReference type="EMBL" id="SMF86726.1"/>
    </source>
</evidence>
<dbReference type="Gene3D" id="3.40.50.1820">
    <property type="entry name" value="alpha/beta hydrolase"/>
    <property type="match status" value="1"/>
</dbReference>
<reference evidence="1 2" key="1">
    <citation type="submission" date="2017-04" db="EMBL/GenBank/DDBJ databases">
        <authorList>
            <person name="Afonso C.L."/>
            <person name="Miller P.J."/>
            <person name="Scott M.A."/>
            <person name="Spackman E."/>
            <person name="Goraichik I."/>
            <person name="Dimitrov K.M."/>
            <person name="Suarez D.L."/>
            <person name="Swayne D.E."/>
        </authorList>
    </citation>
    <scope>NUCLEOTIDE SEQUENCE [LARGE SCALE GENOMIC DNA]</scope>
    <source>
        <strain evidence="1 2">N3/975</strain>
    </source>
</reference>
<protein>
    <submittedName>
        <fullName evidence="1">Predicted hydrolase of the alpha/beta superfamily</fullName>
    </submittedName>
</protein>
<dbReference type="RefSeq" id="WP_342193879.1">
    <property type="nucleotide sequence ID" value="NZ_LT840184.1"/>
</dbReference>
<dbReference type="Proteomes" id="UP000192940">
    <property type="component" value="Chromosome I"/>
</dbReference>
<accession>A0A1X7HHF7</accession>
<dbReference type="InterPro" id="IPR029058">
    <property type="entry name" value="AB_hydrolase_fold"/>
</dbReference>
<dbReference type="AlphaFoldDB" id="A0A1X7HHF7"/>
<dbReference type="InterPro" id="IPR050583">
    <property type="entry name" value="Mycobacterial_A85_antigen"/>
</dbReference>
<evidence type="ECO:0000313" key="2">
    <source>
        <dbReference type="Proteomes" id="UP000192940"/>
    </source>
</evidence>